<dbReference type="AlphaFoldDB" id="A0A419EX74"/>
<dbReference type="Proteomes" id="UP000285961">
    <property type="component" value="Unassembled WGS sequence"/>
</dbReference>
<dbReference type="PANTHER" id="PTHR48075">
    <property type="entry name" value="3-HYDROXYACYL-COA DEHYDROGENASE FAMILY PROTEIN"/>
    <property type="match status" value="1"/>
</dbReference>
<dbReference type="InterPro" id="IPR013328">
    <property type="entry name" value="6PGD_dom2"/>
</dbReference>
<dbReference type="Pfam" id="PF00725">
    <property type="entry name" value="3HCDH"/>
    <property type="match status" value="1"/>
</dbReference>
<dbReference type="InterPro" id="IPR022694">
    <property type="entry name" value="3-OHacyl-CoA_DH"/>
</dbReference>
<dbReference type="EMBL" id="QZKI01000083">
    <property type="protein sequence ID" value="RJP69358.1"/>
    <property type="molecule type" value="Genomic_DNA"/>
</dbReference>
<feature type="domain" description="3-hydroxyacyl-CoA dehydrogenase NAD binding" evidence="3">
    <location>
        <begin position="6"/>
        <end position="166"/>
    </location>
</feature>
<organism evidence="4 5">
    <name type="scientific">Candidatus Abyssobacteria bacterium SURF_17</name>
    <dbReference type="NCBI Taxonomy" id="2093361"/>
    <lineage>
        <taxon>Bacteria</taxon>
        <taxon>Pseudomonadati</taxon>
        <taxon>Candidatus Hydrogenedentota</taxon>
        <taxon>Candidatus Abyssobacteria</taxon>
    </lineage>
</organism>
<dbReference type="Gene3D" id="3.40.50.720">
    <property type="entry name" value="NAD(P)-binding Rossmann-like Domain"/>
    <property type="match status" value="1"/>
</dbReference>
<dbReference type="InterPro" id="IPR008927">
    <property type="entry name" value="6-PGluconate_DH-like_C_sf"/>
</dbReference>
<evidence type="ECO:0000256" key="1">
    <source>
        <dbReference type="ARBA" id="ARBA00023002"/>
    </source>
</evidence>
<sequence length="272" mass="29995">MSIENICIIGAGTMGRLLTVWALERGYTVSACDTSRNALDTARSRIPAKEFSARLTATEDMEKCACRADLVVDATPDNIEAKKVLFNELDSMCPKHTIVLSCTATIPLAVLNAVVERPERTVIANFWFDTPLVEIVKREPTAGRVMDAVKGFAELLGKRPVVLTRDCPGHACCRMFLGQVYRALRIIEAEVATAEDVDTCMTLGSAYSSGIMRRCDRMGLDFVYQAFLSLYELTGEHRFKPNRVLEEKIAAGKLGQKSGEGFFVWPNLNSAS</sequence>
<reference evidence="4 5" key="1">
    <citation type="journal article" date="2017" name="ISME J.">
        <title>Energy and carbon metabolisms in a deep terrestrial subsurface fluid microbial community.</title>
        <authorList>
            <person name="Momper L."/>
            <person name="Jungbluth S.P."/>
            <person name="Lee M.D."/>
            <person name="Amend J.P."/>
        </authorList>
    </citation>
    <scope>NUCLEOTIDE SEQUENCE [LARGE SCALE GENOMIC DNA]</scope>
    <source>
        <strain evidence="4">SURF_17</strain>
    </source>
</reference>
<evidence type="ECO:0000313" key="5">
    <source>
        <dbReference type="Proteomes" id="UP000285961"/>
    </source>
</evidence>
<accession>A0A419EX74</accession>
<dbReference type="GO" id="GO:0016616">
    <property type="term" value="F:oxidoreductase activity, acting on the CH-OH group of donors, NAD or NADP as acceptor"/>
    <property type="evidence" value="ECO:0007669"/>
    <property type="project" value="InterPro"/>
</dbReference>
<feature type="domain" description="3-hydroxyacyl-CoA dehydrogenase C-terminal" evidence="2">
    <location>
        <begin position="169"/>
        <end position="264"/>
    </location>
</feature>
<dbReference type="GO" id="GO:0006631">
    <property type="term" value="P:fatty acid metabolic process"/>
    <property type="evidence" value="ECO:0007669"/>
    <property type="project" value="InterPro"/>
</dbReference>
<dbReference type="SUPFAM" id="SSF51735">
    <property type="entry name" value="NAD(P)-binding Rossmann-fold domains"/>
    <property type="match status" value="1"/>
</dbReference>
<dbReference type="InterPro" id="IPR006108">
    <property type="entry name" value="3HC_DH_C"/>
</dbReference>
<proteinExistence type="predicted"/>
<gene>
    <name evidence="4" type="ORF">C4532_11060</name>
</gene>
<dbReference type="PIRSF" id="PIRSF000105">
    <property type="entry name" value="HCDH"/>
    <property type="match status" value="1"/>
</dbReference>
<evidence type="ECO:0000259" key="3">
    <source>
        <dbReference type="Pfam" id="PF02737"/>
    </source>
</evidence>
<dbReference type="PANTHER" id="PTHR48075:SF5">
    <property type="entry name" value="3-HYDROXYBUTYRYL-COA DEHYDROGENASE"/>
    <property type="match status" value="1"/>
</dbReference>
<dbReference type="SUPFAM" id="SSF48179">
    <property type="entry name" value="6-phosphogluconate dehydrogenase C-terminal domain-like"/>
    <property type="match status" value="1"/>
</dbReference>
<keyword evidence="1" id="KW-0560">Oxidoreductase</keyword>
<evidence type="ECO:0000259" key="2">
    <source>
        <dbReference type="Pfam" id="PF00725"/>
    </source>
</evidence>
<dbReference type="Pfam" id="PF02737">
    <property type="entry name" value="3HCDH_N"/>
    <property type="match status" value="1"/>
</dbReference>
<comment type="caution">
    <text evidence="4">The sequence shown here is derived from an EMBL/GenBank/DDBJ whole genome shotgun (WGS) entry which is preliminary data.</text>
</comment>
<dbReference type="Gene3D" id="1.10.1040.10">
    <property type="entry name" value="N-(1-d-carboxylethyl)-l-norvaline Dehydrogenase, domain 2"/>
    <property type="match status" value="1"/>
</dbReference>
<evidence type="ECO:0000313" key="4">
    <source>
        <dbReference type="EMBL" id="RJP69358.1"/>
    </source>
</evidence>
<dbReference type="GO" id="GO:0070403">
    <property type="term" value="F:NAD+ binding"/>
    <property type="evidence" value="ECO:0007669"/>
    <property type="project" value="InterPro"/>
</dbReference>
<dbReference type="InterPro" id="IPR036291">
    <property type="entry name" value="NAD(P)-bd_dom_sf"/>
</dbReference>
<protein>
    <submittedName>
        <fullName evidence="4">3-hydroxyacyl-CoA dehydrogenase family protein</fullName>
    </submittedName>
</protein>
<dbReference type="InterPro" id="IPR006176">
    <property type="entry name" value="3-OHacyl-CoA_DH_NAD-bd"/>
</dbReference>
<name>A0A419EX74_9BACT</name>